<accession>N9LQT1</accession>
<dbReference type="PATRIC" id="fig|1217705.3.peg.2662"/>
<dbReference type="STRING" id="1217705.F900_02740"/>
<dbReference type="eggNOG" id="ENOG5031RFD">
    <property type="taxonomic scope" value="Bacteria"/>
</dbReference>
<protein>
    <submittedName>
        <fullName evidence="2">Uncharacterized protein</fullName>
    </submittedName>
</protein>
<dbReference type="Proteomes" id="UP000013248">
    <property type="component" value="Unassembled WGS sequence"/>
</dbReference>
<dbReference type="HOGENOM" id="CLU_360813_0_0_6"/>
<dbReference type="RefSeq" id="WP_005218328.1">
    <property type="nucleotide sequence ID" value="NZ_KB850089.1"/>
</dbReference>
<organism evidence="2 3">
    <name type="scientific">Acinetobacter modestus</name>
    <dbReference type="NCBI Taxonomy" id="1776740"/>
    <lineage>
        <taxon>Bacteria</taxon>
        <taxon>Pseudomonadati</taxon>
        <taxon>Pseudomonadota</taxon>
        <taxon>Gammaproteobacteria</taxon>
        <taxon>Moraxellales</taxon>
        <taxon>Moraxellaceae</taxon>
        <taxon>Acinetobacter</taxon>
    </lineage>
</organism>
<dbReference type="EMBL" id="APRP01000031">
    <property type="protein sequence ID" value="ENW98657.1"/>
    <property type="molecule type" value="Genomic_DNA"/>
</dbReference>
<gene>
    <name evidence="2" type="ORF">F900_02740</name>
</gene>
<feature type="region of interest" description="Disordered" evidence="1">
    <location>
        <begin position="768"/>
        <end position="797"/>
    </location>
</feature>
<comment type="caution">
    <text evidence="2">The sequence shown here is derived from an EMBL/GenBank/DDBJ whole genome shotgun (WGS) entry which is preliminary data.</text>
</comment>
<dbReference type="AlphaFoldDB" id="N9LQT1"/>
<evidence type="ECO:0000256" key="1">
    <source>
        <dbReference type="SAM" id="MobiDB-lite"/>
    </source>
</evidence>
<proteinExistence type="predicted"/>
<reference evidence="2 3" key="1">
    <citation type="submission" date="2013-02" db="EMBL/GenBank/DDBJ databases">
        <title>The Genome Sequence of Acinetobacter sp. ANC 3862.</title>
        <authorList>
            <consortium name="The Broad Institute Genome Sequencing Platform"/>
            <consortium name="The Broad Institute Genome Sequencing Center for Infectious Disease"/>
            <person name="Cerqueira G."/>
            <person name="Feldgarden M."/>
            <person name="Courvalin P."/>
            <person name="Perichon B."/>
            <person name="Grillot-Courvalin C."/>
            <person name="Clermont D."/>
            <person name="Rocha E."/>
            <person name="Yoon E.-J."/>
            <person name="Nemec A."/>
            <person name="Walker B."/>
            <person name="Young S.K."/>
            <person name="Zeng Q."/>
            <person name="Gargeya S."/>
            <person name="Fitzgerald M."/>
            <person name="Haas B."/>
            <person name="Abouelleil A."/>
            <person name="Alvarado L."/>
            <person name="Arachchi H.M."/>
            <person name="Berlin A.M."/>
            <person name="Chapman S.B."/>
            <person name="Dewar J."/>
            <person name="Goldberg J."/>
            <person name="Griggs A."/>
            <person name="Gujja S."/>
            <person name="Hansen M."/>
            <person name="Howarth C."/>
            <person name="Imamovic A."/>
            <person name="Larimer J."/>
            <person name="McCowan C."/>
            <person name="Murphy C."/>
            <person name="Neiman D."/>
            <person name="Pearson M."/>
            <person name="Priest M."/>
            <person name="Roberts A."/>
            <person name="Saif S."/>
            <person name="Shea T."/>
            <person name="Sisk P."/>
            <person name="Sykes S."/>
            <person name="Wortman J."/>
            <person name="Nusbaum C."/>
            <person name="Birren B."/>
        </authorList>
    </citation>
    <scope>NUCLEOTIDE SEQUENCE [LARGE SCALE GENOMIC DNA]</scope>
    <source>
        <strain evidence="2 3">ANC 3862</strain>
    </source>
</reference>
<evidence type="ECO:0000313" key="2">
    <source>
        <dbReference type="EMBL" id="ENW98657.1"/>
    </source>
</evidence>
<sequence length="797" mass="94049">MSKNSISMNDAFFKIFKHRVTGSLSASSGHKKGHLLFKEQVDLLQKTEQFIQEIREGLWDENQLRELFVEPVDLKGMAKICTTLNGFRFQAGLINNPILERNSNFKSLLKIYRELDLELRIELERNIRSEIPLNVQLNSFHKQKLEIEFNKKAFVYSHVSDQSPSWGIENFPLERVIRLISIIRNQSQDWLNETLEVINSTRRKIYRETRQLNALLGEHTNLYVLVVDIRFVNYLHKHNLVQEQDFWHGCTPFVHGARVLLKTLSGSVYGYSQVESDLRSGLNLHCILYFKHNPKFNERKIVKELEAKLLIQFPDLQNIEIRNWNNVIRKHYSSQAVGHIKNNNIEQVEAVEQWVLNYYLKINDYLWTSFQVQYEIAVKDHFRQITVDAKAAKIAYENMQKHIKKNEMPMLEIDEKSTWSTRHLSKSAKERINLSNHYYRALDEASSKSLNYLEIFIETLLDSSFYAFDLRQDQSDISELTVPALEKALTRIGRQFISLSKHYVHPKDSLLYHQLFSEKINFQLVHNFKQSIATKSVTLKHLVDLSDHIAKLRNFLNLPLTQLAGQSIATYRLNQYKLYQDRIDTTNQYLKPLLKNDVKAFHVKFQLVFKHKKTRQSEFSELFTKFLHQAKRARPLYWMSGYWGFWRENQDATPYAEIIFFLDNNAFHIRDDPILKLLKAEWESCLDKHCKPAMLMLVPEKIIRRKLEITHVFSERWRSWSASVETAKNWSVLIESVNKERQKKLLTEIVRDFIVDCTFQEKPNNNIPKVLIKGNKPRKKQKVSKKDSSSTDEPQDT</sequence>
<name>N9LQT1_9GAMM</name>
<evidence type="ECO:0000313" key="3">
    <source>
        <dbReference type="Proteomes" id="UP000013248"/>
    </source>
</evidence>